<evidence type="ECO:0000313" key="2">
    <source>
        <dbReference type="Proteomes" id="UP001060085"/>
    </source>
</evidence>
<gene>
    <name evidence="1" type="ORF">M9H77_29856</name>
</gene>
<keyword evidence="2" id="KW-1185">Reference proteome</keyword>
<evidence type="ECO:0000313" key="1">
    <source>
        <dbReference type="EMBL" id="KAI5652669.1"/>
    </source>
</evidence>
<dbReference type="Proteomes" id="UP001060085">
    <property type="component" value="Linkage Group LG07"/>
</dbReference>
<organism evidence="1 2">
    <name type="scientific">Catharanthus roseus</name>
    <name type="common">Madagascar periwinkle</name>
    <name type="synonym">Vinca rosea</name>
    <dbReference type="NCBI Taxonomy" id="4058"/>
    <lineage>
        <taxon>Eukaryota</taxon>
        <taxon>Viridiplantae</taxon>
        <taxon>Streptophyta</taxon>
        <taxon>Embryophyta</taxon>
        <taxon>Tracheophyta</taxon>
        <taxon>Spermatophyta</taxon>
        <taxon>Magnoliopsida</taxon>
        <taxon>eudicotyledons</taxon>
        <taxon>Gunneridae</taxon>
        <taxon>Pentapetalae</taxon>
        <taxon>asterids</taxon>
        <taxon>lamiids</taxon>
        <taxon>Gentianales</taxon>
        <taxon>Apocynaceae</taxon>
        <taxon>Rauvolfioideae</taxon>
        <taxon>Vinceae</taxon>
        <taxon>Catharanthinae</taxon>
        <taxon>Catharanthus</taxon>
    </lineage>
</organism>
<name>A0ACB9ZWE3_CATRO</name>
<reference evidence="2" key="1">
    <citation type="journal article" date="2023" name="Nat. Plants">
        <title>Single-cell RNA sequencing provides a high-resolution roadmap for understanding the multicellular compartmentation of specialized metabolism.</title>
        <authorList>
            <person name="Sun S."/>
            <person name="Shen X."/>
            <person name="Li Y."/>
            <person name="Li Y."/>
            <person name="Wang S."/>
            <person name="Li R."/>
            <person name="Zhang H."/>
            <person name="Shen G."/>
            <person name="Guo B."/>
            <person name="Wei J."/>
            <person name="Xu J."/>
            <person name="St-Pierre B."/>
            <person name="Chen S."/>
            <person name="Sun C."/>
        </authorList>
    </citation>
    <scope>NUCLEOTIDE SEQUENCE [LARGE SCALE GENOMIC DNA]</scope>
</reference>
<proteinExistence type="predicted"/>
<sequence length="414" mass="47768">MTTVHREVRIKYDVTKFRPFSYKYSCQKLRESSIRWEDVSATRRGTEKPPWLLVSLAVRVLQKNSPGCLLCLRPISDRSNGSWSYYSSKGRTYVPRWFIPPINLSTECTIWETRSQKNQKIASSFFCPQSQKKTTEDRGSREERREERRHPGGDKGLKNEEVVVCVPGKRRGEEQGRETNRIKRDKISRYVHRWIHHERTLVGRSSKTIPLSSSYSLWEVVLERIPVLVVDLSDIEPVDGPAVREVEIEVEIEEDPSEPKTGPEMEVEPDRKVPIELGGIDTPIADASPLVVSPTPVLPIDFSILFPIIANVGRAGETVFLWILRMQREREIIELIEEQDWLRQFSTQFLGTTRDFTDRTHAELEARMSGTRSPNLIEEATSENSQNRQSEQVREATSCLEQATHGIIRILWSR</sequence>
<comment type="caution">
    <text evidence="1">The sequence shown here is derived from an EMBL/GenBank/DDBJ whole genome shotgun (WGS) entry which is preliminary data.</text>
</comment>
<dbReference type="EMBL" id="CM044707">
    <property type="protein sequence ID" value="KAI5652669.1"/>
    <property type="molecule type" value="Genomic_DNA"/>
</dbReference>
<protein>
    <submittedName>
        <fullName evidence="1">Uncharacterized protein</fullName>
    </submittedName>
</protein>
<accession>A0ACB9ZWE3</accession>